<organism evidence="1 2">
    <name type="scientific">Haemaphysalis longicornis</name>
    <name type="common">Bush tick</name>
    <dbReference type="NCBI Taxonomy" id="44386"/>
    <lineage>
        <taxon>Eukaryota</taxon>
        <taxon>Metazoa</taxon>
        <taxon>Ecdysozoa</taxon>
        <taxon>Arthropoda</taxon>
        <taxon>Chelicerata</taxon>
        <taxon>Arachnida</taxon>
        <taxon>Acari</taxon>
        <taxon>Parasitiformes</taxon>
        <taxon>Ixodida</taxon>
        <taxon>Ixodoidea</taxon>
        <taxon>Ixodidae</taxon>
        <taxon>Haemaphysalinae</taxon>
        <taxon>Haemaphysalis</taxon>
    </lineage>
</organism>
<dbReference type="AlphaFoldDB" id="A0A9J6FDX3"/>
<evidence type="ECO:0000313" key="1">
    <source>
        <dbReference type="EMBL" id="KAH9364406.1"/>
    </source>
</evidence>
<gene>
    <name evidence="1" type="ORF">HPB48_009688</name>
</gene>
<name>A0A9J6FDX3_HAELO</name>
<evidence type="ECO:0000313" key="2">
    <source>
        <dbReference type="Proteomes" id="UP000821853"/>
    </source>
</evidence>
<dbReference type="OrthoDB" id="420518at2759"/>
<reference evidence="1 2" key="1">
    <citation type="journal article" date="2020" name="Cell">
        <title>Large-Scale Comparative Analyses of Tick Genomes Elucidate Their Genetic Diversity and Vector Capacities.</title>
        <authorList>
            <consortium name="Tick Genome and Microbiome Consortium (TIGMIC)"/>
            <person name="Jia N."/>
            <person name="Wang J."/>
            <person name="Shi W."/>
            <person name="Du L."/>
            <person name="Sun Y."/>
            <person name="Zhan W."/>
            <person name="Jiang J.F."/>
            <person name="Wang Q."/>
            <person name="Zhang B."/>
            <person name="Ji P."/>
            <person name="Bell-Sakyi L."/>
            <person name="Cui X.M."/>
            <person name="Yuan T.T."/>
            <person name="Jiang B.G."/>
            <person name="Yang W.F."/>
            <person name="Lam T.T."/>
            <person name="Chang Q.C."/>
            <person name="Ding S.J."/>
            <person name="Wang X.J."/>
            <person name="Zhu J.G."/>
            <person name="Ruan X.D."/>
            <person name="Zhao L."/>
            <person name="Wei J.T."/>
            <person name="Ye R.Z."/>
            <person name="Que T.C."/>
            <person name="Du C.H."/>
            <person name="Zhou Y.H."/>
            <person name="Cheng J.X."/>
            <person name="Dai P.F."/>
            <person name="Guo W.B."/>
            <person name="Han X.H."/>
            <person name="Huang E.J."/>
            <person name="Li L.F."/>
            <person name="Wei W."/>
            <person name="Gao Y.C."/>
            <person name="Liu J.Z."/>
            <person name="Shao H.Z."/>
            <person name="Wang X."/>
            <person name="Wang C.C."/>
            <person name="Yang T.C."/>
            <person name="Huo Q.B."/>
            <person name="Li W."/>
            <person name="Chen H.Y."/>
            <person name="Chen S.E."/>
            <person name="Zhou L.G."/>
            <person name="Ni X.B."/>
            <person name="Tian J.H."/>
            <person name="Sheng Y."/>
            <person name="Liu T."/>
            <person name="Pan Y.S."/>
            <person name="Xia L.Y."/>
            <person name="Li J."/>
            <person name="Zhao F."/>
            <person name="Cao W.C."/>
        </authorList>
    </citation>
    <scope>NUCLEOTIDE SEQUENCE [LARGE SCALE GENOMIC DNA]</scope>
    <source>
        <strain evidence="1">HaeL-2018</strain>
    </source>
</reference>
<proteinExistence type="predicted"/>
<accession>A0A9J6FDX3</accession>
<dbReference type="EMBL" id="JABSTR010000002">
    <property type="protein sequence ID" value="KAH9364406.1"/>
    <property type="molecule type" value="Genomic_DNA"/>
</dbReference>
<protein>
    <submittedName>
        <fullName evidence="1">Uncharacterized protein</fullName>
    </submittedName>
</protein>
<dbReference type="VEuPathDB" id="VectorBase:HLOH_058246"/>
<sequence length="105" mass="12129">MSSHWVTLETALDWLIQELPAVKVLCRRNARGGGLYNRLNLSVTDKDFLSKALLLRKCTDLFIGYLTLFQNTEPLLHILFSEMEVLMMKVLRHFSVPRSLPGKLR</sequence>
<dbReference type="Proteomes" id="UP000821853">
    <property type="component" value="Chromosome 10"/>
</dbReference>
<keyword evidence="2" id="KW-1185">Reference proteome</keyword>
<comment type="caution">
    <text evidence="1">The sequence shown here is derived from an EMBL/GenBank/DDBJ whole genome shotgun (WGS) entry which is preliminary data.</text>
</comment>